<protein>
    <submittedName>
        <fullName evidence="2">Uncharacterized protein</fullName>
    </submittedName>
</protein>
<reference evidence="2 3" key="1">
    <citation type="submission" date="2020-07" db="EMBL/GenBank/DDBJ databases">
        <authorList>
            <person name="Cui H."/>
        </authorList>
    </citation>
    <scope>NUCLEOTIDE SEQUENCE [LARGE SCALE GENOMIC DNA]</scope>
    <source>
        <strain evidence="2 3">YPL8</strain>
    </source>
</reference>
<keyword evidence="1" id="KW-1133">Transmembrane helix</keyword>
<dbReference type="KEGG" id="haly:HYG82_17720"/>
<evidence type="ECO:0000256" key="1">
    <source>
        <dbReference type="SAM" id="Phobius"/>
    </source>
</evidence>
<organism evidence="2 3">
    <name type="scientific">Natrinema halophilum</name>
    <dbReference type="NCBI Taxonomy" id="1699371"/>
    <lineage>
        <taxon>Archaea</taxon>
        <taxon>Methanobacteriati</taxon>
        <taxon>Methanobacteriota</taxon>
        <taxon>Stenosarchaea group</taxon>
        <taxon>Halobacteria</taxon>
        <taxon>Halobacteriales</taxon>
        <taxon>Natrialbaceae</taxon>
        <taxon>Natrinema</taxon>
    </lineage>
</organism>
<dbReference type="GeneID" id="56035169"/>
<dbReference type="EMBL" id="CP058601">
    <property type="protein sequence ID" value="QLG50551.1"/>
    <property type="molecule type" value="Genomic_DNA"/>
</dbReference>
<feature type="transmembrane region" description="Helical" evidence="1">
    <location>
        <begin position="36"/>
        <end position="53"/>
    </location>
</feature>
<dbReference type="AlphaFoldDB" id="A0A7D5H4E0"/>
<accession>A0A7D5H4E0</accession>
<gene>
    <name evidence="2" type="ORF">HYG82_17720</name>
</gene>
<proteinExistence type="predicted"/>
<sequence>MIRPFRYWSLSPQGLIGGAFLHHLPRAIEVPGTADTVPLFLVLITGFCFFYALEQFIHWHHHRGTTDEHEPVS</sequence>
<dbReference type="OrthoDB" id="306421at2157"/>
<name>A0A7D5H4E0_9EURY</name>
<keyword evidence="3" id="KW-1185">Reference proteome</keyword>
<dbReference type="Proteomes" id="UP000509241">
    <property type="component" value="Chromosome"/>
</dbReference>
<keyword evidence="1" id="KW-0472">Membrane</keyword>
<evidence type="ECO:0000313" key="2">
    <source>
        <dbReference type="EMBL" id="QLG50551.1"/>
    </source>
</evidence>
<dbReference type="RefSeq" id="WP_179263163.1">
    <property type="nucleotide sequence ID" value="NZ_CP058601.1"/>
</dbReference>
<evidence type="ECO:0000313" key="3">
    <source>
        <dbReference type="Proteomes" id="UP000509241"/>
    </source>
</evidence>
<keyword evidence="1" id="KW-0812">Transmembrane</keyword>